<evidence type="ECO:0000313" key="1">
    <source>
        <dbReference type="EMBL" id="MBL0425326.1"/>
    </source>
</evidence>
<accession>A0ABS1JN52</accession>
<dbReference type="RefSeq" id="WP_201688799.1">
    <property type="nucleotide sequence ID" value="NZ_JAEQND010000004.1"/>
</dbReference>
<protein>
    <submittedName>
        <fullName evidence="1">Uncharacterized protein</fullName>
    </submittedName>
</protein>
<evidence type="ECO:0000313" key="2">
    <source>
        <dbReference type="Proteomes" id="UP000622707"/>
    </source>
</evidence>
<dbReference type="Proteomes" id="UP000622707">
    <property type="component" value="Unassembled WGS sequence"/>
</dbReference>
<sequence length="768" mass="79602">MQHRHEWSIAGCARRWGVAAGVCITLAAGPVQQARAQADPFLAPVIPAVPMVPSQFDITGFIQEATLDTTGAICQPASPRLAGGTVTVNGHRIIIPCNTILQMPAFTLTWADLFQRDNPLVPADIAPAGQTGLALNDRIAPVPGATVPATQPGLLTAATPQTPYNGALPSYEIHVVGNIVSQRYIAGLVFLSQQQLNAGQGVISCIDYATGELQVGGTPTDPTVAPFGCPMPPPPGVTRVRINDAIGRYGKAHAAIGGCGGRADCVEEAGFDPRFTPDTDNPTIHASTGFPMCIPRVNPFDAGHVDPECPQSNRPIAPNCRSFPAETGITPFPAPSTGYCMTYMMDAPGTPAPSGVTCPGPDPRCPTDPNKQVPFEIGDNITFNGTLKTDGAGVYVSAHTIGANLGIYTFPNTPPAYTFVETLLAGTDQRPVAGLAQEATGRVLFVGFTTDVFNLVDLFALDQDPLSGAVSERLLGTQTAFSSPLLGRFRTPVNNNGAFLPPTRNYRAVSRTMCAATSGPSVPCMPANRDATSRANGLVAGQYLLPNFEFIFAENLVFGDPLVPNNFQDLPFLFCGSGPVDGPGSGTPVVGQLDPAPWAAPMDDPIFHSTLCPGAPAVSAGRVFPPVVGAPDVLNIVAAAWDNRANKGKVNLVVTSSATPAPRGMFMQATLVNDTLPAGTPGSTANPITSEMVLTGNSPAAAGVCPTNDPCWQLIAPGFIVNPAGNGSGVATLVPPTTISVRSSLGGTATTAAIAIKPCLPSRRLVCP</sequence>
<reference evidence="1 2" key="1">
    <citation type="journal article" date="2017" name="Int. J. Syst. Evol. Microbiol.">
        <title>Ramlibacter alkalitolerans sp. nov., alkali-tolerant bacterium isolated from soil of ginseng.</title>
        <authorList>
            <person name="Lee D.H."/>
            <person name="Cha C.J."/>
        </authorList>
    </citation>
    <scope>NUCLEOTIDE SEQUENCE [LARGE SCALE GENOMIC DNA]</scope>
    <source>
        <strain evidence="1 2">KACC 19305</strain>
    </source>
</reference>
<keyword evidence="2" id="KW-1185">Reference proteome</keyword>
<name>A0ABS1JN52_9BURK</name>
<dbReference type="EMBL" id="JAEQND010000004">
    <property type="protein sequence ID" value="MBL0425326.1"/>
    <property type="molecule type" value="Genomic_DNA"/>
</dbReference>
<comment type="caution">
    <text evidence="1">The sequence shown here is derived from an EMBL/GenBank/DDBJ whole genome shotgun (WGS) entry which is preliminary data.</text>
</comment>
<proteinExistence type="predicted"/>
<organism evidence="1 2">
    <name type="scientific">Ramlibacter alkalitolerans</name>
    <dbReference type="NCBI Taxonomy" id="2039631"/>
    <lineage>
        <taxon>Bacteria</taxon>
        <taxon>Pseudomonadati</taxon>
        <taxon>Pseudomonadota</taxon>
        <taxon>Betaproteobacteria</taxon>
        <taxon>Burkholderiales</taxon>
        <taxon>Comamonadaceae</taxon>
        <taxon>Ramlibacter</taxon>
    </lineage>
</organism>
<gene>
    <name evidence="1" type="ORF">JI746_09405</name>
</gene>